<dbReference type="Pfam" id="PF06452">
    <property type="entry name" value="CBM9_1"/>
    <property type="match status" value="1"/>
</dbReference>
<dbReference type="SUPFAM" id="SSF49344">
    <property type="entry name" value="CBD9-like"/>
    <property type="match status" value="1"/>
</dbReference>
<dbReference type="Gene3D" id="2.60.40.1190">
    <property type="match status" value="1"/>
</dbReference>
<protein>
    <submittedName>
        <fullName evidence="2">Carbohydrate-binding family 9-like protein</fullName>
    </submittedName>
</protein>
<keyword evidence="3" id="KW-1185">Reference proteome</keyword>
<dbReference type="Proteomes" id="UP001199916">
    <property type="component" value="Unassembled WGS sequence"/>
</dbReference>
<feature type="domain" description="Carbohydrate-binding" evidence="1">
    <location>
        <begin position="37"/>
        <end position="218"/>
    </location>
</feature>
<evidence type="ECO:0000313" key="3">
    <source>
        <dbReference type="Proteomes" id="UP001199916"/>
    </source>
</evidence>
<comment type="caution">
    <text evidence="2">The sequence shown here is derived from an EMBL/GenBank/DDBJ whole genome shotgun (WGS) entry which is preliminary data.</text>
</comment>
<proteinExistence type="predicted"/>
<evidence type="ECO:0000313" key="2">
    <source>
        <dbReference type="EMBL" id="MCE5167711.1"/>
    </source>
</evidence>
<gene>
    <name evidence="2" type="ORF">LQV63_00060</name>
</gene>
<accession>A0ABS8Y7S1</accession>
<reference evidence="2 3" key="1">
    <citation type="submission" date="2021-11" db="EMBL/GenBank/DDBJ databases">
        <title>Draft genome sequence of Paenibacillus profundus YoMME, a new Gram-positive bacteria with exoelectrogenic properties.</title>
        <authorList>
            <person name="Hubenova Y."/>
            <person name="Hubenova E."/>
            <person name="Manasiev Y."/>
            <person name="Peykov S."/>
            <person name="Mitov M."/>
        </authorList>
    </citation>
    <scope>NUCLEOTIDE SEQUENCE [LARGE SCALE GENOMIC DNA]</scope>
    <source>
        <strain evidence="2 3">YoMME</strain>
    </source>
</reference>
<dbReference type="RefSeq" id="WP_233695270.1">
    <property type="nucleotide sequence ID" value="NZ_JAJNBZ010000001.1"/>
</dbReference>
<organism evidence="2 3">
    <name type="scientific">Paenibacillus profundus</name>
    <dbReference type="NCBI Taxonomy" id="1173085"/>
    <lineage>
        <taxon>Bacteria</taxon>
        <taxon>Bacillati</taxon>
        <taxon>Bacillota</taxon>
        <taxon>Bacilli</taxon>
        <taxon>Bacillales</taxon>
        <taxon>Paenibacillaceae</taxon>
        <taxon>Paenibacillus</taxon>
    </lineage>
</organism>
<dbReference type="EMBL" id="JAJNBZ010000001">
    <property type="protein sequence ID" value="MCE5167711.1"/>
    <property type="molecule type" value="Genomic_DNA"/>
</dbReference>
<dbReference type="InterPro" id="IPR010502">
    <property type="entry name" value="Carb-bd_dom_fam9"/>
</dbReference>
<dbReference type="CDD" id="cd09620">
    <property type="entry name" value="CBM9_like_3"/>
    <property type="match status" value="1"/>
</dbReference>
<name>A0ABS8Y7S1_9BACL</name>
<sequence length="222" mass="25343">MNASQDGSNEVKEESVPALPQLPEYRCRHITGDAPDWTGIAAIELADVVTGAVPRMRTAIRSCWTDTTLYIRFECEDDCVVSPYTKRDDPLFEADVVECFIDTAGSGRSYYEFNLSPHNVVFDSYITNNPGEPKAFHPEWDAQQLVTSVAYVSQPERRVIYEYAIAFSDLQATPHTGTEWRINLFRIDEDDLGTREYTAWSPTGAVNFHVHERFGRFRFIQE</sequence>
<evidence type="ECO:0000259" key="1">
    <source>
        <dbReference type="Pfam" id="PF06452"/>
    </source>
</evidence>